<dbReference type="InterPro" id="IPR013783">
    <property type="entry name" value="Ig-like_fold"/>
</dbReference>
<feature type="domain" description="Rcc01698-like C-terminal" evidence="2">
    <location>
        <begin position="495"/>
        <end position="585"/>
    </location>
</feature>
<dbReference type="InterPro" id="IPR056490">
    <property type="entry name" value="Rcc01698_C"/>
</dbReference>
<dbReference type="InterPro" id="IPR032876">
    <property type="entry name" value="J_dom"/>
</dbReference>
<dbReference type="STRING" id="416169.RHOFW104T7_13190"/>
<evidence type="ECO:0000259" key="1">
    <source>
        <dbReference type="Pfam" id="PF13550"/>
    </source>
</evidence>
<dbReference type="Gene3D" id="2.60.120.260">
    <property type="entry name" value="Galactose-binding domain-like"/>
    <property type="match status" value="1"/>
</dbReference>
<dbReference type="Gene3D" id="2.60.40.10">
    <property type="entry name" value="Immunoglobulins"/>
    <property type="match status" value="1"/>
</dbReference>
<evidence type="ECO:0000259" key="2">
    <source>
        <dbReference type="Pfam" id="PF23666"/>
    </source>
</evidence>
<protein>
    <submittedName>
        <fullName evidence="3">Uncharacterized protein</fullName>
    </submittedName>
</protein>
<feature type="domain" description="Tip attachment protein J" evidence="1">
    <location>
        <begin position="215"/>
        <end position="397"/>
    </location>
</feature>
<dbReference type="RefSeq" id="WP_063107773.1">
    <property type="nucleotide sequence ID" value="NZ_LVJS01000043.1"/>
</dbReference>
<dbReference type="InterPro" id="IPR003961">
    <property type="entry name" value="FN3_dom"/>
</dbReference>
<accession>A0A154QH99</accession>
<dbReference type="Proteomes" id="UP000076131">
    <property type="component" value="Unassembled WGS sequence"/>
</dbReference>
<proteinExistence type="predicted"/>
<dbReference type="Pfam" id="PF23666">
    <property type="entry name" value="Rcc01698_C"/>
    <property type="match status" value="1"/>
</dbReference>
<dbReference type="EMBL" id="LVJS01000043">
    <property type="protein sequence ID" value="KZC23551.1"/>
    <property type="molecule type" value="Genomic_DNA"/>
</dbReference>
<dbReference type="CDD" id="cd00063">
    <property type="entry name" value="FN3"/>
    <property type="match status" value="1"/>
</dbReference>
<organism evidence="3 4">
    <name type="scientific">Rhodanobacter thiooxydans</name>
    <dbReference type="NCBI Taxonomy" id="416169"/>
    <lineage>
        <taxon>Bacteria</taxon>
        <taxon>Pseudomonadati</taxon>
        <taxon>Pseudomonadota</taxon>
        <taxon>Gammaproteobacteria</taxon>
        <taxon>Lysobacterales</taxon>
        <taxon>Rhodanobacteraceae</taxon>
        <taxon>Rhodanobacter</taxon>
    </lineage>
</organism>
<evidence type="ECO:0000313" key="4">
    <source>
        <dbReference type="Proteomes" id="UP000076131"/>
    </source>
</evidence>
<evidence type="ECO:0000313" key="3">
    <source>
        <dbReference type="EMBL" id="KZC23551.1"/>
    </source>
</evidence>
<gene>
    <name evidence="3" type="ORF">RHOFW104T7_13190</name>
</gene>
<comment type="caution">
    <text evidence="3">The sequence shown here is derived from an EMBL/GenBank/DDBJ whole genome shotgun (WGS) entry which is preliminary data.</text>
</comment>
<name>A0A154QH99_9GAMM</name>
<dbReference type="Pfam" id="PF13550">
    <property type="entry name" value="Phage-tail_3"/>
    <property type="match status" value="1"/>
</dbReference>
<reference evidence="3 4" key="1">
    <citation type="journal article" date="2016" name="MBio">
        <title>Lateral Gene Transfer in a Heavy Metal-Contaminated-Groundwater Microbial Community.</title>
        <authorList>
            <person name="Hemme C.L."/>
            <person name="Green S.J."/>
            <person name="Rishishwar L."/>
            <person name="Prakash O."/>
            <person name="Pettenato A."/>
            <person name="Chakraborty R."/>
            <person name="Deutschbauer A.M."/>
            <person name="Van Nostrand J.D."/>
            <person name="Wu L."/>
            <person name="He Z."/>
            <person name="Jordan I.K."/>
            <person name="Hazen T.C."/>
            <person name="Arkin A.P."/>
            <person name="Kostka J.E."/>
            <person name="Zhou J."/>
        </authorList>
    </citation>
    <scope>NUCLEOTIDE SEQUENCE [LARGE SCALE GENOMIC DNA]</scope>
    <source>
        <strain evidence="3 4">FW104-T7</strain>
    </source>
</reference>
<keyword evidence="4" id="KW-1185">Reference proteome</keyword>
<sequence length="1451" mass="150498">MSIFGGGSKSAAQTPKKAMGLDLQGAQYGSPIPVVFGQNKVAGNVIWYGDFQAIGHQQKQPGKGGGGGSSGTTYTYSSSYMLGLCEGPASIVNVYDGSSVKSLSSVGGIGFTGTLGQAPWAHLSGVQAIGYSGTALAAFQNKDLGGSASLPNYNFEMAGRNQFGSGILDANPADIVTAICTDTQIGVAFNALGDLTQFKSYCTAAGIFFSPVYATQQSAQQTLDDLFKYSNSAPFFSEGVLKVVPYGDTTITGNGVTFTPNVTAVVDLGRDDFITNGPGDPVTVKRIGPADAMNIERVEFKDRSNTYHTSTVIASIDQDVVGTGARADQTDSVDMITTAAVARLVAQNLLQRTYYIRNTYEFQLSWRYCYLEPMDVVTLTDANTGLYLNPVRITEISEDEHGLLSVVAEEFPDGVSHGGIYATQANAGATVDTNADPGAIDGPYLFRGPGFLVSNNQPEIWCALSGNDPMWAGCDVYMSHDGTSYTYLTTHSRRASYGTTTNALPSVADPDTTSAPNVVLNGPAQLLGGTTADADQFITLAMVDQEIIAYQTATLASGPSYTLGYLRRGGYGSAIAAHASGAPFVRLDENILRIPVDPSQIGQTVYLKFVSFNVFGKGGRTLADETAYTYVIGTNVELPDVPLTPASFTATGVADGVSLTWTNPNPAAVGCTSIEYATASGGPWTVLAQEGPTATSFSHHFTNGATYFYRARSRGPLVAAGFSAYTATVSNTGTNVGAISTTANTAQSVALQVPIVNPNFDATPAGYGWVADSGSGWVTDMTGITPGGQPGCAKHVGGSGSAAGSYRNIARAPCQPGQVVKFQALIQAVSANGYCTPTISFQNIAGTEITFAAGNILVTGTTTVGSFATATAPAGTVCVVMQLTVSGHTSGTYLCDNTATNMQPSNIDEVPDGPINARTLGTRVNGGKPVIDFGESIHFNKNLSNVADGGGRFAAAEAGANVTETRTSALTASLSNQTQDNLASGAVYAQMMKSATAETVDNPDFEASATILPPPGWISGGGVTSGYTTGSAYSGAQSLILTATSTFGLLSSVRQYPCIPGEQYLVSAAIANNAVSGNTSSVYMQFFDKTGTSLSFGGVSNALAPGTGYQVLTQLVTVPANAVTFRLDLILSGVSSGQSLFDNIRLSRARSIDTEVRDGTIYGRTSQTDLYVSGGVNRVGLRIAGSGQRIGDQRNLVQRTVTNVAAKVPTVITYSSAAGTPATATISIAAFTVLAGSVSTAYSAMSASTTGTNGTTITYYLYFDDPSFAGGTQTLVATTNGNDCYAGDGRVYAGSTAVTYPTSGSGSGSGGGGGACVCDDMLIDYDTTAGEAPLGHLFDCLDIPTQGLRKFRRRLQAVEYAVVACVRLTTDAGAILECSTTTPFDLPEGGMAYAPEMQGQQVVTDRGVEIVARVDDIGERRVCHIHLGGCSYAAGSDPAHRIYSHNLIAKP</sequence>